<dbReference type="Gene3D" id="3.40.50.720">
    <property type="entry name" value="NAD(P)-binding Rossmann-like Domain"/>
    <property type="match status" value="1"/>
</dbReference>
<dbReference type="GO" id="GO:0004074">
    <property type="term" value="F:biliverdin reductase [NAD(P)H] activity"/>
    <property type="evidence" value="ECO:0007669"/>
    <property type="project" value="TreeGrafter"/>
</dbReference>
<feature type="domain" description="NAD(P)-binding" evidence="1">
    <location>
        <begin position="17"/>
        <end position="206"/>
    </location>
</feature>
<dbReference type="AlphaFoldDB" id="A0A2T0SXM0"/>
<dbReference type="InterPro" id="IPR036291">
    <property type="entry name" value="NAD(P)-bd_dom_sf"/>
</dbReference>
<dbReference type="InterPro" id="IPR016040">
    <property type="entry name" value="NAD(P)-bd_dom"/>
</dbReference>
<dbReference type="PANTHER" id="PTHR43355">
    <property type="entry name" value="FLAVIN REDUCTASE (NADPH)"/>
    <property type="match status" value="1"/>
</dbReference>
<proteinExistence type="predicted"/>
<dbReference type="InterPro" id="IPR051606">
    <property type="entry name" value="Polyketide_Oxido-like"/>
</dbReference>
<gene>
    <name evidence="2" type="ORF">CLV43_109359</name>
</gene>
<dbReference type="Pfam" id="PF13460">
    <property type="entry name" value="NAD_binding_10"/>
    <property type="match status" value="1"/>
</dbReference>
<accession>A0A2T0SXM0</accession>
<comment type="caution">
    <text evidence="2">The sequence shown here is derived from an EMBL/GenBank/DDBJ whole genome shotgun (WGS) entry which is preliminary data.</text>
</comment>
<reference evidence="2 3" key="1">
    <citation type="submission" date="2018-03" db="EMBL/GenBank/DDBJ databases">
        <title>Genomic Encyclopedia of Archaeal and Bacterial Type Strains, Phase II (KMG-II): from individual species to whole genera.</title>
        <authorList>
            <person name="Goeker M."/>
        </authorList>
    </citation>
    <scope>NUCLEOTIDE SEQUENCE [LARGE SCALE GENOMIC DNA]</scope>
    <source>
        <strain evidence="2 3">DSM 44720</strain>
    </source>
</reference>
<dbReference type="Proteomes" id="UP000239494">
    <property type="component" value="Unassembled WGS sequence"/>
</dbReference>
<dbReference type="OrthoDB" id="3763081at2"/>
<keyword evidence="3" id="KW-1185">Reference proteome</keyword>
<evidence type="ECO:0000313" key="2">
    <source>
        <dbReference type="EMBL" id="PRY38139.1"/>
    </source>
</evidence>
<name>A0A2T0SXM0_9PSEU</name>
<dbReference type="SUPFAM" id="SSF51735">
    <property type="entry name" value="NAD(P)-binding Rossmann-fold domains"/>
    <property type="match status" value="1"/>
</dbReference>
<dbReference type="RefSeq" id="WP_106191180.1">
    <property type="nucleotide sequence ID" value="NZ_PVTF01000009.1"/>
</dbReference>
<organism evidence="2 3">
    <name type="scientific">Umezawaea tangerina</name>
    <dbReference type="NCBI Taxonomy" id="84725"/>
    <lineage>
        <taxon>Bacteria</taxon>
        <taxon>Bacillati</taxon>
        <taxon>Actinomycetota</taxon>
        <taxon>Actinomycetes</taxon>
        <taxon>Pseudonocardiales</taxon>
        <taxon>Pseudonocardiaceae</taxon>
        <taxon>Umezawaea</taxon>
    </lineage>
</organism>
<dbReference type="PANTHER" id="PTHR43355:SF2">
    <property type="entry name" value="FLAVIN REDUCTASE (NADPH)"/>
    <property type="match status" value="1"/>
</dbReference>
<protein>
    <submittedName>
        <fullName evidence="2">Putative NADH-flavin reductase</fullName>
    </submittedName>
</protein>
<sequence length="225" mass="23216">MTRGSGSDGLRRILVLGATGATGREVVDQALAAGHHVTAFVRRPVLPAHPMLDTVVGDPVDDVAALAVAAKGQDAVISALGNTLALRDGRHPKILARAARTLVGAAADAGVARAVVMLSYGSAATAPLAPPLIRLLGKTVLRKDFDDLARAVRVLESSTLDWTVCHFGALVDGPRTGLATASAALTRPAAYRIRRADLAEVLLRVALTDAHPKRSVVVSGPAARS</sequence>
<dbReference type="GO" id="GO:0042602">
    <property type="term" value="F:riboflavin reductase (NADPH) activity"/>
    <property type="evidence" value="ECO:0007669"/>
    <property type="project" value="TreeGrafter"/>
</dbReference>
<dbReference type="EMBL" id="PVTF01000009">
    <property type="protein sequence ID" value="PRY38139.1"/>
    <property type="molecule type" value="Genomic_DNA"/>
</dbReference>
<evidence type="ECO:0000313" key="3">
    <source>
        <dbReference type="Proteomes" id="UP000239494"/>
    </source>
</evidence>
<evidence type="ECO:0000259" key="1">
    <source>
        <dbReference type="Pfam" id="PF13460"/>
    </source>
</evidence>